<dbReference type="PATRIC" id="fig|69.6.peg.3419"/>
<evidence type="ECO:0000256" key="2">
    <source>
        <dbReference type="ARBA" id="ARBA00023125"/>
    </source>
</evidence>
<accession>A0A0S2DK78</accession>
<dbReference type="Pfam" id="PF12833">
    <property type="entry name" value="HTH_18"/>
    <property type="match status" value="1"/>
</dbReference>
<dbReference type="KEGG" id="lez:GLE_3472"/>
<keyword evidence="3" id="KW-0804">Transcription</keyword>
<protein>
    <submittedName>
        <fullName evidence="5">Transcriptional regulator, AraC family</fullName>
    </submittedName>
</protein>
<feature type="domain" description="HTH araC/xylS-type" evidence="4">
    <location>
        <begin position="231"/>
        <end position="329"/>
    </location>
</feature>
<dbReference type="Gene3D" id="1.10.10.60">
    <property type="entry name" value="Homeodomain-like"/>
    <property type="match status" value="1"/>
</dbReference>
<reference evidence="5 6" key="1">
    <citation type="submission" date="2015-11" db="EMBL/GenBank/DDBJ databases">
        <title>Genome sequences of Lysobacter enzymogenes strain C3 and Lysobacter antibioticus ATCC 29479.</title>
        <authorList>
            <person name="Kobayashi D.Y."/>
        </authorList>
    </citation>
    <scope>NUCLEOTIDE SEQUENCE [LARGE SCALE GENOMIC DNA]</scope>
    <source>
        <strain evidence="5 6">C3</strain>
    </source>
</reference>
<evidence type="ECO:0000259" key="4">
    <source>
        <dbReference type="PROSITE" id="PS01124"/>
    </source>
</evidence>
<evidence type="ECO:0000256" key="1">
    <source>
        <dbReference type="ARBA" id="ARBA00023015"/>
    </source>
</evidence>
<dbReference type="AlphaFoldDB" id="A0A0S2DK78"/>
<gene>
    <name evidence="5" type="ORF">GLE_3472</name>
</gene>
<evidence type="ECO:0000313" key="6">
    <source>
        <dbReference type="Proteomes" id="UP000061569"/>
    </source>
</evidence>
<organism evidence="5 6">
    <name type="scientific">Lysobacter enzymogenes</name>
    <dbReference type="NCBI Taxonomy" id="69"/>
    <lineage>
        <taxon>Bacteria</taxon>
        <taxon>Pseudomonadati</taxon>
        <taxon>Pseudomonadota</taxon>
        <taxon>Gammaproteobacteria</taxon>
        <taxon>Lysobacterales</taxon>
        <taxon>Lysobacteraceae</taxon>
        <taxon>Lysobacter</taxon>
    </lineage>
</organism>
<dbReference type="SUPFAM" id="SSF46689">
    <property type="entry name" value="Homeodomain-like"/>
    <property type="match status" value="2"/>
</dbReference>
<dbReference type="GO" id="GO:0003700">
    <property type="term" value="F:DNA-binding transcription factor activity"/>
    <property type="evidence" value="ECO:0007669"/>
    <property type="project" value="InterPro"/>
</dbReference>
<proteinExistence type="predicted"/>
<evidence type="ECO:0000256" key="3">
    <source>
        <dbReference type="ARBA" id="ARBA00023163"/>
    </source>
</evidence>
<keyword evidence="2" id="KW-0238">DNA-binding</keyword>
<dbReference type="PROSITE" id="PS01124">
    <property type="entry name" value="HTH_ARAC_FAMILY_2"/>
    <property type="match status" value="1"/>
</dbReference>
<name>A0A0S2DK78_LYSEN</name>
<dbReference type="EMBL" id="CP013140">
    <property type="protein sequence ID" value="ALN58817.1"/>
    <property type="molecule type" value="Genomic_DNA"/>
</dbReference>
<dbReference type="PROSITE" id="PS00041">
    <property type="entry name" value="HTH_ARAC_FAMILY_1"/>
    <property type="match status" value="1"/>
</dbReference>
<keyword evidence="1" id="KW-0805">Transcription regulation</keyword>
<dbReference type="STRING" id="69.GLE_3472"/>
<dbReference type="Proteomes" id="UP000061569">
    <property type="component" value="Chromosome"/>
</dbReference>
<dbReference type="GO" id="GO:0043565">
    <property type="term" value="F:sequence-specific DNA binding"/>
    <property type="evidence" value="ECO:0007669"/>
    <property type="project" value="InterPro"/>
</dbReference>
<evidence type="ECO:0000313" key="5">
    <source>
        <dbReference type="EMBL" id="ALN58817.1"/>
    </source>
</evidence>
<dbReference type="InterPro" id="IPR050204">
    <property type="entry name" value="AraC_XylS_family_regulators"/>
</dbReference>
<dbReference type="InterPro" id="IPR018062">
    <property type="entry name" value="HTH_AraC-typ_CS"/>
</dbReference>
<sequence length="330" mass="35846">MFTSAKVRCAFNMSDALSISPRAGEAERTGLDGAAALGEAAARGWARQRRIERRHELELGPGLQFAFATENIAEPTQWSLEHARHTLIVHLDGPMRRLETRIDGAGRLRAAPAAGDWWLIPAGRRYLGRALGGEIAYAELNIDPVGFAALAPGLGENAGLAARMKHRDPFVHGIAARLAQLSEAGDDLAAMLRESLGQALCLHLLREHGAGAAARAAPAPAPVRLAEPARRRIEDHIQAHLDRRITLDELAGLGGLSTHQLLIAFRHAFGLTPIQYVLAQRLRRVCLRLRGSADDIATIAVENGFSSHSHLSAVFKKRYGLTPNEFRRQG</sequence>
<dbReference type="InterPro" id="IPR018060">
    <property type="entry name" value="HTH_AraC"/>
</dbReference>
<dbReference type="PANTHER" id="PTHR46796">
    <property type="entry name" value="HTH-TYPE TRANSCRIPTIONAL ACTIVATOR RHAS-RELATED"/>
    <property type="match status" value="1"/>
</dbReference>
<dbReference type="SMART" id="SM00342">
    <property type="entry name" value="HTH_ARAC"/>
    <property type="match status" value="1"/>
</dbReference>
<dbReference type="InterPro" id="IPR009057">
    <property type="entry name" value="Homeodomain-like_sf"/>
</dbReference>